<feature type="domain" description="Tyrosine specific protein phosphatases" evidence="6">
    <location>
        <begin position="119"/>
        <end position="182"/>
    </location>
</feature>
<dbReference type="PANTHER" id="PTHR10159:SF511">
    <property type="entry name" value="DUAL SPECIFICITY PROTEIN PHOSPHATASE 1"/>
    <property type="match status" value="1"/>
</dbReference>
<dbReference type="SUPFAM" id="SSF52799">
    <property type="entry name" value="(Phosphotyrosine protein) phosphatases II"/>
    <property type="match status" value="1"/>
</dbReference>
<comment type="similarity">
    <text evidence="1">Belongs to the protein-tyrosine phosphatase family. Non-receptor class dual specificity subfamily.</text>
</comment>
<evidence type="ECO:0000313" key="8">
    <source>
        <dbReference type="Proteomes" id="UP001314263"/>
    </source>
</evidence>
<dbReference type="GO" id="GO:0005737">
    <property type="term" value="C:cytoplasm"/>
    <property type="evidence" value="ECO:0007669"/>
    <property type="project" value="TreeGrafter"/>
</dbReference>
<dbReference type="InterPro" id="IPR000340">
    <property type="entry name" value="Dual-sp_phosphatase_cat-dom"/>
</dbReference>
<dbReference type="CDD" id="cd14498">
    <property type="entry name" value="DSP"/>
    <property type="match status" value="1"/>
</dbReference>
<evidence type="ECO:0000256" key="1">
    <source>
        <dbReference type="ARBA" id="ARBA00008601"/>
    </source>
</evidence>
<dbReference type="InterPro" id="IPR000387">
    <property type="entry name" value="Tyr_Pase_dom"/>
</dbReference>
<organism evidence="7 8">
    <name type="scientific">Coccomyxa viridis</name>
    <dbReference type="NCBI Taxonomy" id="1274662"/>
    <lineage>
        <taxon>Eukaryota</taxon>
        <taxon>Viridiplantae</taxon>
        <taxon>Chlorophyta</taxon>
        <taxon>core chlorophytes</taxon>
        <taxon>Trebouxiophyceae</taxon>
        <taxon>Trebouxiophyceae incertae sedis</taxon>
        <taxon>Coccomyxaceae</taxon>
        <taxon>Coccomyxa</taxon>
    </lineage>
</organism>
<dbReference type="Pfam" id="PF00782">
    <property type="entry name" value="DSPc"/>
    <property type="match status" value="1"/>
</dbReference>
<evidence type="ECO:0000256" key="3">
    <source>
        <dbReference type="ARBA" id="ARBA00022801"/>
    </source>
</evidence>
<dbReference type="SMART" id="SM00195">
    <property type="entry name" value="DSPc"/>
    <property type="match status" value="1"/>
</dbReference>
<dbReference type="InterPro" id="IPR020422">
    <property type="entry name" value="TYR_PHOSPHATASE_DUAL_dom"/>
</dbReference>
<sequence>MAAYPLALLPAPPSSMRPLGGLHTVSSEQVAGQDRKADGLERCMAIQKLVSIRNFAHQDSEPCCVLDGLYLGSIGSARNLEALKKRGITHVLNASPIVPRFHKKHFSYLTVHVYDDPEEDIARFFHQATCFIARGRRKGGVLVHCYAGQSRSVALLLAYLCSALHMRLADAFQLVLHARPSACPNSGFMRQLEAFADTLQAASKGSSDEEL</sequence>
<dbReference type="GO" id="GO:0043409">
    <property type="term" value="P:negative regulation of MAPK cascade"/>
    <property type="evidence" value="ECO:0007669"/>
    <property type="project" value="TreeGrafter"/>
</dbReference>
<gene>
    <name evidence="7" type="ORF">CVIRNUC_006490</name>
</gene>
<evidence type="ECO:0000256" key="4">
    <source>
        <dbReference type="ARBA" id="ARBA00022912"/>
    </source>
</evidence>
<comment type="caution">
    <text evidence="7">The sequence shown here is derived from an EMBL/GenBank/DDBJ whole genome shotgun (WGS) entry which is preliminary data.</text>
</comment>
<dbReference type="Gene3D" id="3.90.190.10">
    <property type="entry name" value="Protein tyrosine phosphatase superfamily"/>
    <property type="match status" value="1"/>
</dbReference>
<feature type="domain" description="Tyrosine-protein phosphatase" evidence="5">
    <location>
        <begin position="61"/>
        <end position="201"/>
    </location>
</feature>
<dbReference type="GO" id="GO:0008330">
    <property type="term" value="F:protein tyrosine/threonine phosphatase activity"/>
    <property type="evidence" value="ECO:0007669"/>
    <property type="project" value="TreeGrafter"/>
</dbReference>
<dbReference type="PROSITE" id="PS50056">
    <property type="entry name" value="TYR_PHOSPHATASE_2"/>
    <property type="match status" value="1"/>
</dbReference>
<keyword evidence="4" id="KW-0904">Protein phosphatase</keyword>
<dbReference type="GO" id="GO:0017017">
    <property type="term" value="F:MAP kinase tyrosine/serine/threonine phosphatase activity"/>
    <property type="evidence" value="ECO:0007669"/>
    <property type="project" value="TreeGrafter"/>
</dbReference>
<evidence type="ECO:0000313" key="7">
    <source>
        <dbReference type="EMBL" id="CAK0783291.1"/>
    </source>
</evidence>
<dbReference type="InterPro" id="IPR029021">
    <property type="entry name" value="Prot-tyrosine_phosphatase-like"/>
</dbReference>
<evidence type="ECO:0000259" key="6">
    <source>
        <dbReference type="PROSITE" id="PS50056"/>
    </source>
</evidence>
<accession>A0AAV1I9B4</accession>
<dbReference type="GO" id="GO:0033550">
    <property type="term" value="F:MAP kinase tyrosine phosphatase activity"/>
    <property type="evidence" value="ECO:0007669"/>
    <property type="project" value="TreeGrafter"/>
</dbReference>
<name>A0AAV1I9B4_9CHLO</name>
<dbReference type="PROSITE" id="PS50054">
    <property type="entry name" value="TYR_PHOSPHATASE_DUAL"/>
    <property type="match status" value="1"/>
</dbReference>
<dbReference type="AlphaFoldDB" id="A0AAV1I9B4"/>
<dbReference type="EMBL" id="CAUYUE010000008">
    <property type="protein sequence ID" value="CAK0783291.1"/>
    <property type="molecule type" value="Genomic_DNA"/>
</dbReference>
<dbReference type="PANTHER" id="PTHR10159">
    <property type="entry name" value="DUAL SPECIFICITY PROTEIN PHOSPHATASE"/>
    <property type="match status" value="1"/>
</dbReference>
<evidence type="ECO:0000256" key="2">
    <source>
        <dbReference type="ARBA" id="ARBA00013064"/>
    </source>
</evidence>
<reference evidence="7 8" key="1">
    <citation type="submission" date="2023-10" db="EMBL/GenBank/DDBJ databases">
        <authorList>
            <person name="Maclean D."/>
            <person name="Macfadyen A."/>
        </authorList>
    </citation>
    <scope>NUCLEOTIDE SEQUENCE [LARGE SCALE GENOMIC DNA]</scope>
</reference>
<dbReference type="EC" id="3.1.3.48" evidence="2"/>
<dbReference type="PRINTS" id="PR01908">
    <property type="entry name" value="ADSPHPHTASE"/>
</dbReference>
<keyword evidence="8" id="KW-1185">Reference proteome</keyword>
<evidence type="ECO:0000259" key="5">
    <source>
        <dbReference type="PROSITE" id="PS50054"/>
    </source>
</evidence>
<protein>
    <recommendedName>
        <fullName evidence="2">protein-tyrosine-phosphatase</fullName>
        <ecNumber evidence="2">3.1.3.48</ecNumber>
    </recommendedName>
</protein>
<proteinExistence type="inferred from homology"/>
<keyword evidence="3" id="KW-0378">Hydrolase</keyword>
<dbReference type="Proteomes" id="UP001314263">
    <property type="component" value="Unassembled WGS sequence"/>
</dbReference>